<evidence type="ECO:0008006" key="2">
    <source>
        <dbReference type="Google" id="ProtNLM"/>
    </source>
</evidence>
<reference evidence="1" key="1">
    <citation type="submission" date="2024-06" db="EMBL/GenBank/DDBJ databases">
        <title>This phage originates from the Bacteriophage catalogue of the Bacteriophage Competence Centre, Department of Microbiology und Biotechnology, Max Rubner-Institut, Kiel, Germany.</title>
        <authorList>
            <person name="Sprotte S."/>
            <person name="Brinks E."/>
            <person name="Hille F."/>
        </authorList>
    </citation>
    <scope>NUCLEOTIDE SEQUENCE</scope>
</reference>
<accession>A0AB39C2N7</accession>
<proteinExistence type="predicted"/>
<sequence length="72" mass="8211">MSLICHVTSIPAMLEKAGGSMRKLSSKTGINTMTILKFREDYNCERHAIVNGRLMTWRETSSADFKDFIRDV</sequence>
<protein>
    <recommendedName>
        <fullName evidence="2">Protein ninH</fullName>
    </recommendedName>
</protein>
<organism evidence="1">
    <name type="scientific">Klebsiella phage PMBT64</name>
    <dbReference type="NCBI Taxonomy" id="3229740"/>
    <lineage>
        <taxon>Viruses</taxon>
        <taxon>Duplodnaviria</taxon>
        <taxon>Heunggongvirae</taxon>
        <taxon>Uroviricota</taxon>
        <taxon>Caudoviricetes</taxon>
    </lineage>
</organism>
<evidence type="ECO:0000313" key="1">
    <source>
        <dbReference type="EMBL" id="XDJ01047.1"/>
    </source>
</evidence>
<dbReference type="EMBL" id="PP926510">
    <property type="protein sequence ID" value="XDJ01047.1"/>
    <property type="molecule type" value="Genomic_DNA"/>
</dbReference>
<name>A0AB39C2N7_9CAUD</name>